<evidence type="ECO:0000259" key="1">
    <source>
        <dbReference type="Pfam" id="PF18922"/>
    </source>
</evidence>
<accession>A0A5J4QSC4</accession>
<dbReference type="AlphaFoldDB" id="A0A5J4QSC4"/>
<comment type="caution">
    <text evidence="2">The sequence shown here is derived from an EMBL/GenBank/DDBJ whole genome shotgun (WGS) entry which is preliminary data.</text>
</comment>
<dbReference type="EMBL" id="SNRY01002699">
    <property type="protein sequence ID" value="KAA6323881.1"/>
    <property type="molecule type" value="Genomic_DNA"/>
</dbReference>
<dbReference type="Pfam" id="PF18922">
    <property type="entry name" value="DUF5672"/>
    <property type="match status" value="1"/>
</dbReference>
<protein>
    <recommendedName>
        <fullName evidence="1">DUF5672 domain-containing protein</fullName>
    </recommendedName>
</protein>
<proteinExistence type="predicted"/>
<reference evidence="2" key="1">
    <citation type="submission" date="2019-03" db="EMBL/GenBank/DDBJ databases">
        <title>Single cell metagenomics reveals metabolic interactions within the superorganism composed of flagellate Streblomastix strix and complex community of Bacteroidetes bacteria on its surface.</title>
        <authorList>
            <person name="Treitli S.C."/>
            <person name="Kolisko M."/>
            <person name="Husnik F."/>
            <person name="Keeling P."/>
            <person name="Hampl V."/>
        </authorList>
    </citation>
    <scope>NUCLEOTIDE SEQUENCE</scope>
    <source>
        <strain evidence="2">STM</strain>
    </source>
</reference>
<dbReference type="InterPro" id="IPR043729">
    <property type="entry name" value="DUF5672"/>
</dbReference>
<sequence>MKSYLVKVIIPIYRSFLSENERISLDRTYHVLKNHPIVVVKPDSLKTNTLSENYPALIFESFDDAYFRSLSGYNQLMLSEEFYERFADAGYILICQLDVYIFKDELKEWCLKGYDYIGAPWLVRPIYRFP</sequence>
<feature type="domain" description="DUF5672" evidence="1">
    <location>
        <begin position="59"/>
        <end position="123"/>
    </location>
</feature>
<name>A0A5J4QSC4_9ZZZZ</name>
<organism evidence="2">
    <name type="scientific">termite gut metagenome</name>
    <dbReference type="NCBI Taxonomy" id="433724"/>
    <lineage>
        <taxon>unclassified sequences</taxon>
        <taxon>metagenomes</taxon>
        <taxon>organismal metagenomes</taxon>
    </lineage>
</organism>
<evidence type="ECO:0000313" key="2">
    <source>
        <dbReference type="EMBL" id="KAA6323881.1"/>
    </source>
</evidence>
<gene>
    <name evidence="2" type="ORF">EZS27_026729</name>
</gene>